<dbReference type="InterPro" id="IPR040050">
    <property type="entry name" value="ZNF830-like"/>
</dbReference>
<keyword evidence="6" id="KW-0132">Cell division</keyword>
<dbReference type="GO" id="GO:0033314">
    <property type="term" value="P:mitotic DNA replication checkpoint signaling"/>
    <property type="evidence" value="ECO:0007669"/>
    <property type="project" value="TreeGrafter"/>
</dbReference>
<keyword evidence="11 15" id="KW-0175">Coiled coil</keyword>
<keyword evidence="19" id="KW-1185">Reference proteome</keyword>
<dbReference type="InterPro" id="IPR013087">
    <property type="entry name" value="Znf_C2H2_type"/>
</dbReference>
<dbReference type="EMBL" id="CVRI01000020">
    <property type="protein sequence ID" value="CRK90925.1"/>
    <property type="molecule type" value="Genomic_DNA"/>
</dbReference>
<evidence type="ECO:0000256" key="9">
    <source>
        <dbReference type="ARBA" id="ARBA00022776"/>
    </source>
</evidence>
<dbReference type="GO" id="GO:0016607">
    <property type="term" value="C:nuclear speck"/>
    <property type="evidence" value="ECO:0007669"/>
    <property type="project" value="UniProtKB-SubCell"/>
</dbReference>
<dbReference type="InterPro" id="IPR003604">
    <property type="entry name" value="Matrin/U1-like-C_Znf_C2H2"/>
</dbReference>
<proteinExistence type="predicted"/>
<dbReference type="GO" id="GO:0003676">
    <property type="term" value="F:nucleic acid binding"/>
    <property type="evidence" value="ECO:0007669"/>
    <property type="project" value="InterPro"/>
</dbReference>
<evidence type="ECO:0000256" key="13">
    <source>
        <dbReference type="ARBA" id="ARBA00023306"/>
    </source>
</evidence>
<feature type="region of interest" description="Disordered" evidence="16">
    <location>
        <begin position="107"/>
        <end position="186"/>
    </location>
</feature>
<keyword evidence="10" id="KW-0862">Zinc</keyword>
<evidence type="ECO:0000256" key="10">
    <source>
        <dbReference type="ARBA" id="ARBA00022833"/>
    </source>
</evidence>
<evidence type="ECO:0000256" key="12">
    <source>
        <dbReference type="ARBA" id="ARBA00023242"/>
    </source>
</evidence>
<sequence length="302" mass="34642">MSAAFKLAKKKVNQHDLRRIMQEQKLSRNSGNSNESKIDSPFAKYDNGQLTCQLCKSVVRSAAVWKVHVNSKQHKENLSLAKQLKEKLEAKETPAIEDRLAALKRMRSVTETSEKRLKTQNESVDGSQKIKDSVTSQATSAIPDDFFDSKSKNQSNNKQSSTASTANESEDKNQIDESLPEGFFDDPVKDAKARHVEVRDQAAEEWERFQREIKEAEALSMNIINEEQEEATAERQIDEIDAQIKNWSRVLELEKKKEIIESKLKQGKLQNVENQITSIDDDDDMEEEIPEFFDWRAKKSHK</sequence>
<evidence type="ECO:0000256" key="1">
    <source>
        <dbReference type="ARBA" id="ARBA00004286"/>
    </source>
</evidence>
<dbReference type="Pfam" id="PF23406">
    <property type="entry name" value="ZNF380_CC"/>
    <property type="match status" value="1"/>
</dbReference>
<accession>A0A1J1HSE3</accession>
<dbReference type="GO" id="GO:0005681">
    <property type="term" value="C:spliceosomal complex"/>
    <property type="evidence" value="ECO:0007669"/>
    <property type="project" value="InterPro"/>
</dbReference>
<dbReference type="SUPFAM" id="SSF57667">
    <property type="entry name" value="beta-beta-alpha zinc fingers"/>
    <property type="match status" value="1"/>
</dbReference>
<evidence type="ECO:0000313" key="18">
    <source>
        <dbReference type="EMBL" id="CRK90925.1"/>
    </source>
</evidence>
<evidence type="ECO:0000256" key="11">
    <source>
        <dbReference type="ARBA" id="ARBA00023054"/>
    </source>
</evidence>
<dbReference type="GO" id="GO:0051301">
    <property type="term" value="P:cell division"/>
    <property type="evidence" value="ECO:0007669"/>
    <property type="project" value="UniProtKB-KW"/>
</dbReference>
<evidence type="ECO:0000256" key="4">
    <source>
        <dbReference type="ARBA" id="ARBA00022454"/>
    </source>
</evidence>
<dbReference type="Gene3D" id="3.30.160.60">
    <property type="entry name" value="Classic Zinc Finger"/>
    <property type="match status" value="1"/>
</dbReference>
<feature type="coiled-coil region" evidence="15">
    <location>
        <begin position="199"/>
        <end position="270"/>
    </location>
</feature>
<keyword evidence="4" id="KW-0158">Chromosome</keyword>
<dbReference type="GO" id="GO:0044773">
    <property type="term" value="P:mitotic DNA damage checkpoint signaling"/>
    <property type="evidence" value="ECO:0007669"/>
    <property type="project" value="TreeGrafter"/>
</dbReference>
<keyword evidence="9" id="KW-0498">Mitosis</keyword>
<keyword evidence="8" id="KW-0863">Zinc-finger</keyword>
<keyword evidence="7" id="KW-0479">Metal-binding</keyword>
<name>A0A1J1HSE3_9DIPT</name>
<evidence type="ECO:0000256" key="2">
    <source>
        <dbReference type="ARBA" id="ARBA00004324"/>
    </source>
</evidence>
<feature type="compositionally biased region" description="Low complexity" evidence="16">
    <location>
        <begin position="152"/>
        <end position="167"/>
    </location>
</feature>
<dbReference type="InterPro" id="IPR036236">
    <property type="entry name" value="Znf_C2H2_sf"/>
</dbReference>
<dbReference type="GO" id="GO:0033260">
    <property type="term" value="P:nuclear DNA replication"/>
    <property type="evidence" value="ECO:0007669"/>
    <property type="project" value="TreeGrafter"/>
</dbReference>
<evidence type="ECO:0000256" key="8">
    <source>
        <dbReference type="ARBA" id="ARBA00022771"/>
    </source>
</evidence>
<dbReference type="SMART" id="SM00451">
    <property type="entry name" value="ZnF_U1"/>
    <property type="match status" value="1"/>
</dbReference>
<evidence type="ECO:0000256" key="3">
    <source>
        <dbReference type="ARBA" id="ARBA00017358"/>
    </source>
</evidence>
<dbReference type="STRING" id="568069.A0A1J1HSE3"/>
<evidence type="ECO:0000256" key="6">
    <source>
        <dbReference type="ARBA" id="ARBA00022618"/>
    </source>
</evidence>
<evidence type="ECO:0000256" key="7">
    <source>
        <dbReference type="ARBA" id="ARBA00022723"/>
    </source>
</evidence>
<comment type="subcellular location">
    <subcellularLocation>
        <location evidence="1">Chromosome</location>
    </subcellularLocation>
    <subcellularLocation>
        <location evidence="2">Nucleus speckle</location>
    </subcellularLocation>
</comment>
<keyword evidence="13" id="KW-0131">Cell cycle</keyword>
<evidence type="ECO:0000256" key="16">
    <source>
        <dbReference type="SAM" id="MobiDB-lite"/>
    </source>
</evidence>
<gene>
    <name evidence="18" type="ORF">CLUMA_CG004614</name>
</gene>
<dbReference type="AlphaFoldDB" id="A0A1J1HSE3"/>
<keyword evidence="12" id="KW-0539">Nucleus</keyword>
<dbReference type="PANTHER" id="PTHR13278:SF0">
    <property type="entry name" value="ZINC FINGER PROTEIN 830"/>
    <property type="match status" value="1"/>
</dbReference>
<evidence type="ECO:0000259" key="17">
    <source>
        <dbReference type="SMART" id="SM00451"/>
    </source>
</evidence>
<keyword evidence="5" id="KW-0217">Developmental protein</keyword>
<dbReference type="Proteomes" id="UP000183832">
    <property type="component" value="Unassembled WGS sequence"/>
</dbReference>
<dbReference type="OrthoDB" id="77607at2759"/>
<feature type="domain" description="U1-type" evidence="17">
    <location>
        <begin position="47"/>
        <end position="81"/>
    </location>
</feature>
<dbReference type="GO" id="GO:0008270">
    <property type="term" value="F:zinc ion binding"/>
    <property type="evidence" value="ECO:0007669"/>
    <property type="project" value="UniProtKB-KW"/>
</dbReference>
<reference evidence="18 19" key="1">
    <citation type="submission" date="2015-04" db="EMBL/GenBank/DDBJ databases">
        <authorList>
            <person name="Syromyatnikov M.Y."/>
            <person name="Popov V.N."/>
        </authorList>
    </citation>
    <scope>NUCLEOTIDE SEQUENCE [LARGE SCALE GENOMIC DNA]</scope>
</reference>
<dbReference type="Pfam" id="PF12874">
    <property type="entry name" value="zf-met"/>
    <property type="match status" value="1"/>
</dbReference>
<evidence type="ECO:0000313" key="19">
    <source>
        <dbReference type="Proteomes" id="UP000183832"/>
    </source>
</evidence>
<evidence type="ECO:0000256" key="14">
    <source>
        <dbReference type="ARBA" id="ARBA00030672"/>
    </source>
</evidence>
<organism evidence="18 19">
    <name type="scientific">Clunio marinus</name>
    <dbReference type="NCBI Taxonomy" id="568069"/>
    <lineage>
        <taxon>Eukaryota</taxon>
        <taxon>Metazoa</taxon>
        <taxon>Ecdysozoa</taxon>
        <taxon>Arthropoda</taxon>
        <taxon>Hexapoda</taxon>
        <taxon>Insecta</taxon>
        <taxon>Pterygota</taxon>
        <taxon>Neoptera</taxon>
        <taxon>Endopterygota</taxon>
        <taxon>Diptera</taxon>
        <taxon>Nematocera</taxon>
        <taxon>Chironomoidea</taxon>
        <taxon>Chironomidae</taxon>
        <taxon>Clunio</taxon>
    </lineage>
</organism>
<protein>
    <recommendedName>
        <fullName evidence="3">Zinc finger protein 830</fullName>
    </recommendedName>
    <alternativeName>
        <fullName evidence="14">Coiled-coil domain-containing protein 16</fullName>
    </alternativeName>
</protein>
<evidence type="ECO:0000256" key="15">
    <source>
        <dbReference type="SAM" id="Coils"/>
    </source>
</evidence>
<dbReference type="PANTHER" id="PTHR13278">
    <property type="entry name" value="ZINC FINGER PROTEIN 830"/>
    <property type="match status" value="1"/>
</dbReference>
<evidence type="ECO:0000256" key="5">
    <source>
        <dbReference type="ARBA" id="ARBA00022473"/>
    </source>
</evidence>
<dbReference type="InterPro" id="IPR059039">
    <property type="entry name" value="ZNF380_CC"/>
</dbReference>
<dbReference type="GO" id="GO:0005694">
    <property type="term" value="C:chromosome"/>
    <property type="evidence" value="ECO:0007669"/>
    <property type="project" value="UniProtKB-SubCell"/>
</dbReference>